<evidence type="ECO:0000313" key="4">
    <source>
        <dbReference type="Proteomes" id="UP001304683"/>
    </source>
</evidence>
<dbReference type="Proteomes" id="UP001304683">
    <property type="component" value="Chromosome"/>
</dbReference>
<feature type="domain" description="N-acetyltransferase" evidence="2">
    <location>
        <begin position="52"/>
        <end position="208"/>
    </location>
</feature>
<feature type="region of interest" description="Disordered" evidence="1">
    <location>
        <begin position="1"/>
        <end position="34"/>
    </location>
</feature>
<dbReference type="GO" id="GO:0016740">
    <property type="term" value="F:transferase activity"/>
    <property type="evidence" value="ECO:0007669"/>
    <property type="project" value="UniProtKB-KW"/>
</dbReference>
<keyword evidence="4" id="KW-1185">Reference proteome</keyword>
<evidence type="ECO:0000259" key="2">
    <source>
        <dbReference type="PROSITE" id="PS51186"/>
    </source>
</evidence>
<dbReference type="Gene3D" id="3.40.630.30">
    <property type="match status" value="1"/>
</dbReference>
<evidence type="ECO:0000313" key="3">
    <source>
        <dbReference type="EMBL" id="WPD18478.1"/>
    </source>
</evidence>
<reference evidence="3 4" key="1">
    <citation type="submission" date="2023-08" db="EMBL/GenBank/DDBJ databases">
        <title>Genome sequence of Thermaerobacter compostii strain Ins1, a spore-forming filamentous bacterium isolated from a deep geothermal reservoir.</title>
        <authorList>
            <person name="Bregnard D."/>
            <person name="Gonzalez D."/>
            <person name="Junier P."/>
        </authorList>
    </citation>
    <scope>NUCLEOTIDE SEQUENCE [LARGE SCALE GENOMIC DNA]</scope>
    <source>
        <strain evidence="3 4">Ins1</strain>
    </source>
</reference>
<proteinExistence type="predicted"/>
<dbReference type="RefSeq" id="WP_318750313.1">
    <property type="nucleotide sequence ID" value="NZ_CP132508.1"/>
</dbReference>
<dbReference type="PANTHER" id="PTHR43792:SF9">
    <property type="entry name" value="RIBOSOMAL-PROTEIN-ALANINE ACETYLTRANSFERASE"/>
    <property type="match status" value="1"/>
</dbReference>
<sequence>MTGSNGPVAPDHPQGAEANGECSVGRPSGGPPNSDVRAGFFRNLPVLETVRLILRPLTLGDVDDVYAYASDPEVARYTTWEAHRSVDDSRAFVEAQVKAYEEDQIAPWAMVLRETGRVIGTTGFVAWTPQHARAELGYAMGRSYWGRGLMTEAVRAVVACGFTQMGLNRIEARCIPENRASARVMEKVGMRYEGLLREVMYSKGRFVDLCLYAILRRDWEAATAR</sequence>
<dbReference type="SUPFAM" id="SSF55729">
    <property type="entry name" value="Acyl-CoA N-acyltransferases (Nat)"/>
    <property type="match status" value="1"/>
</dbReference>
<evidence type="ECO:0000256" key="1">
    <source>
        <dbReference type="SAM" id="MobiDB-lite"/>
    </source>
</evidence>
<accession>A0ABZ0QLV9</accession>
<dbReference type="InterPro" id="IPR016181">
    <property type="entry name" value="Acyl_CoA_acyltransferase"/>
</dbReference>
<dbReference type="InterPro" id="IPR051531">
    <property type="entry name" value="N-acetyltransferase"/>
</dbReference>
<name>A0ABZ0QLV9_9FIRM</name>
<protein>
    <submittedName>
        <fullName evidence="3">GNAT family protein</fullName>
        <ecNumber evidence="3">2.-.-.-</ecNumber>
    </submittedName>
</protein>
<keyword evidence="3" id="KW-0808">Transferase</keyword>
<organism evidence="3 4">
    <name type="scientific">Thermaerobacter composti</name>
    <dbReference type="NCBI Taxonomy" id="554949"/>
    <lineage>
        <taxon>Bacteria</taxon>
        <taxon>Bacillati</taxon>
        <taxon>Bacillota</taxon>
        <taxon>Clostridia</taxon>
        <taxon>Eubacteriales</taxon>
        <taxon>Clostridiales Family XVII. Incertae Sedis</taxon>
        <taxon>Thermaerobacter</taxon>
    </lineage>
</organism>
<dbReference type="PANTHER" id="PTHR43792">
    <property type="entry name" value="GNAT FAMILY, PUTATIVE (AFU_ORTHOLOGUE AFUA_3G00765)-RELATED-RELATED"/>
    <property type="match status" value="1"/>
</dbReference>
<dbReference type="InterPro" id="IPR000182">
    <property type="entry name" value="GNAT_dom"/>
</dbReference>
<dbReference type="Pfam" id="PF13302">
    <property type="entry name" value="Acetyltransf_3"/>
    <property type="match status" value="1"/>
</dbReference>
<gene>
    <name evidence="3" type="ORF">Q5761_08900</name>
</gene>
<dbReference type="EC" id="2.-.-.-" evidence="3"/>
<dbReference type="EMBL" id="CP132508">
    <property type="protein sequence ID" value="WPD18478.1"/>
    <property type="molecule type" value="Genomic_DNA"/>
</dbReference>
<dbReference type="PROSITE" id="PS51186">
    <property type="entry name" value="GNAT"/>
    <property type="match status" value="1"/>
</dbReference>